<dbReference type="AlphaFoldDB" id="K4IGJ0"/>
<dbReference type="KEGG" id="ptq:P700755_002122"/>
<name>K4IGJ0_PSYTT</name>
<evidence type="ECO:0000313" key="2">
    <source>
        <dbReference type="Proteomes" id="UP000008514"/>
    </source>
</evidence>
<reference evidence="1" key="1">
    <citation type="submission" date="2006-03" db="EMBL/GenBank/DDBJ databases">
        <authorList>
            <person name="Bowman J."/>
            <person name="Ferriera S."/>
            <person name="Johnson J."/>
            <person name="Kravitz S."/>
            <person name="Halpern A."/>
            <person name="Remington K."/>
            <person name="Beeson K."/>
            <person name="Tran B."/>
            <person name="Rogers Y.-H."/>
            <person name="Friedman R."/>
            <person name="Venter J.C."/>
        </authorList>
    </citation>
    <scope>NUCLEOTIDE SEQUENCE [LARGE SCALE GENOMIC DNA]</scope>
    <source>
        <strain evidence="1">ATCC 700755</strain>
    </source>
</reference>
<dbReference type="Proteomes" id="UP000008514">
    <property type="component" value="Chromosome"/>
</dbReference>
<organism evidence="1 2">
    <name type="scientific">Psychroflexus torquis (strain ATCC 700755 / CIP 106069 / ACAM 623)</name>
    <dbReference type="NCBI Taxonomy" id="313595"/>
    <lineage>
        <taxon>Bacteria</taxon>
        <taxon>Pseudomonadati</taxon>
        <taxon>Bacteroidota</taxon>
        <taxon>Flavobacteriia</taxon>
        <taxon>Flavobacteriales</taxon>
        <taxon>Flavobacteriaceae</taxon>
        <taxon>Psychroflexus</taxon>
    </lineage>
</organism>
<dbReference type="HOGENOM" id="CLU_285425_0_0_10"/>
<evidence type="ECO:0000313" key="1">
    <source>
        <dbReference type="EMBL" id="AFU68913.1"/>
    </source>
</evidence>
<sequence length="1085" mass="125637">MDSATELKLLHENEARLYEEFALETTQNQHVESIDLKNPLASILRVALSDIICSQIVDTSKKPQSSLRIYPTAMYLYDDNTRMCARMVLNKENCEIKEVLFENKGNSEERIKTFRNDLFVGALLSNYSQTNAFKDSSNNYEEFEKHFKNQKIDDCIGAFINHYNSAESEGKNKNDIGSISYRVFIFYNLYDKDAIQVTKVTDYTFIQHFLKKLFVLAISTKRNKQFFNDIRQKSLKTSLSSCMARNQSHNIGSHVLSRFSQESDLANVLQEFKDAQFINYDNIKVGDVNNWQSAFEVEKATLIKKMENLTFFEKWEKISRLNIHKNKNVRNLLARHELSNKRIAIFNNYMKERQELLAEIASTVPVIQTNKKFNEEVLQGFTDNRILLDRISGIDNFKFTFKLDIQLGNPKLEEINIAIANDVLGQQAFYIILENIIRNTAKHGSKIAAKTTKTKNGKEQEKGELPEKVIFTIRVTESTLDNSYYQITVFDDVIADLTPEKIICENKKNDVEKKKYYGDFISYSSIEGCENKTDKICVCGEIPKLTKLIIDQNIKINLPILNDDNELRTEALGMIEMEACAAYLRKLPIEEIQSEDYMLAFSREARDELKEKISNKDGSLRILRAVNPFNEKGLNKLKNASDTKKKKIKAELKYRENVLGYRFYLPKPKELLIIDTTNKLYKELNDSLLQEAKREGVTILAVKSENLKKIGNREALESKNDKVDYFDSNIIYPHEQLLVIGDLDEIKHPGKYLKGVNDYIKIYLPKRKLKVDILEIDKTEGGLFKNLIKGNYNLLKAEVLRKIVEAKMEDKKLLLIYEDSPSYYQEVINKPTENNYVNLMFNFNDHGTNYKTLSAKCFNQILTHKEKPFYNKNLIEYPDNFTNPVAVAKMFDSFLNNIVVLDERIQEKAETRYALLKNVGRPDISYREIWQNVGCFIPLKVGDQIDLSSSDFSKTEKNIIKWIKGLRRGKLKTEVSKEKKITEIENRTYKNIDTLIIHIGVIEKMLAAKGKNKECPKKKKKLVHRLLNGDFKNVNIILTSGRAPRKENLVPGFSFLTISIVSEYLINNRFKYNLNELCNLARPKI</sequence>
<dbReference type="RefSeq" id="WP_015024494.1">
    <property type="nucleotide sequence ID" value="NC_018721.1"/>
</dbReference>
<dbReference type="STRING" id="313595.P700755_002122"/>
<accession>K4IGJ0</accession>
<keyword evidence="2" id="KW-1185">Reference proteome</keyword>
<proteinExistence type="predicted"/>
<gene>
    <name evidence="1" type="ordered locus">P700755_002122</name>
</gene>
<dbReference type="EMBL" id="CP003879">
    <property type="protein sequence ID" value="AFU68913.1"/>
    <property type="molecule type" value="Genomic_DNA"/>
</dbReference>
<reference evidence="1" key="2">
    <citation type="submission" date="2012-09" db="EMBL/GenBank/DDBJ databases">
        <title>The complete sequence of Psychroflexus torquis an extreme psychrophile from sea-ice that is stimulated by light.</title>
        <authorList>
            <person name="Feng S."/>
            <person name="Powell S.M."/>
            <person name="Bowman J.P."/>
        </authorList>
    </citation>
    <scope>NUCLEOTIDE SEQUENCE [LARGE SCALE GENOMIC DNA]</scope>
    <source>
        <strain evidence="1">ATCC 700755</strain>
    </source>
</reference>
<dbReference type="eggNOG" id="ENOG50348SZ">
    <property type="taxonomic scope" value="Bacteria"/>
</dbReference>
<dbReference type="OrthoDB" id="1494272at2"/>
<protein>
    <submittedName>
        <fullName evidence="1">Uncharacterized protein</fullName>
    </submittedName>
</protein>